<keyword evidence="2" id="KW-1185">Reference proteome</keyword>
<reference evidence="1" key="2">
    <citation type="journal article" date="2007" name="Science">
        <title>Draft genome sequence of the sexually transmitted pathogen Trichomonas vaginalis.</title>
        <authorList>
            <person name="Carlton J.M."/>
            <person name="Hirt R.P."/>
            <person name="Silva J.C."/>
            <person name="Delcher A.L."/>
            <person name="Schatz M."/>
            <person name="Zhao Q."/>
            <person name="Wortman J.R."/>
            <person name="Bidwell S.L."/>
            <person name="Alsmark U.C.M."/>
            <person name="Besteiro S."/>
            <person name="Sicheritz-Ponten T."/>
            <person name="Noel C.J."/>
            <person name="Dacks J.B."/>
            <person name="Foster P.G."/>
            <person name="Simillion C."/>
            <person name="Van de Peer Y."/>
            <person name="Miranda-Saavedra D."/>
            <person name="Barton G.J."/>
            <person name="Westrop G.D."/>
            <person name="Mueller S."/>
            <person name="Dessi D."/>
            <person name="Fiori P.L."/>
            <person name="Ren Q."/>
            <person name="Paulsen I."/>
            <person name="Zhang H."/>
            <person name="Bastida-Corcuera F.D."/>
            <person name="Simoes-Barbosa A."/>
            <person name="Brown M.T."/>
            <person name="Hayes R.D."/>
            <person name="Mukherjee M."/>
            <person name="Okumura C.Y."/>
            <person name="Schneider R."/>
            <person name="Smith A.J."/>
            <person name="Vanacova S."/>
            <person name="Villalvazo M."/>
            <person name="Haas B.J."/>
            <person name="Pertea M."/>
            <person name="Feldblyum T.V."/>
            <person name="Utterback T.R."/>
            <person name="Shu C.L."/>
            <person name="Osoegawa K."/>
            <person name="de Jong P.J."/>
            <person name="Hrdy I."/>
            <person name="Horvathova L."/>
            <person name="Zubacova Z."/>
            <person name="Dolezal P."/>
            <person name="Malik S.B."/>
            <person name="Logsdon J.M. Jr."/>
            <person name="Henze K."/>
            <person name="Gupta A."/>
            <person name="Wang C.C."/>
            <person name="Dunne R.L."/>
            <person name="Upcroft J.A."/>
            <person name="Upcroft P."/>
            <person name="White O."/>
            <person name="Salzberg S.L."/>
            <person name="Tang P."/>
            <person name="Chiu C.-H."/>
            <person name="Lee Y.-S."/>
            <person name="Embley T.M."/>
            <person name="Coombs G.H."/>
            <person name="Mottram J.C."/>
            <person name="Tachezy J."/>
            <person name="Fraser-Liggett C.M."/>
            <person name="Johnson P.J."/>
        </authorList>
    </citation>
    <scope>NUCLEOTIDE SEQUENCE [LARGE SCALE GENOMIC DNA]</scope>
    <source>
        <strain evidence="1">G3</strain>
    </source>
</reference>
<protein>
    <recommendedName>
        <fullName evidence="3">DUF3447 domain-containing protein</fullName>
    </recommendedName>
</protein>
<evidence type="ECO:0000313" key="1">
    <source>
        <dbReference type="EMBL" id="EAY20409.1"/>
    </source>
</evidence>
<dbReference type="EMBL" id="DS113198">
    <property type="protein sequence ID" value="EAY20409.1"/>
    <property type="molecule type" value="Genomic_DNA"/>
</dbReference>
<dbReference type="Proteomes" id="UP000001542">
    <property type="component" value="Unassembled WGS sequence"/>
</dbReference>
<sequence>MLMNLKDISYLYLAKLISDDYHIKEVNNVVLISIFLFYKEYGINLNKSADVKKYNFDNLDILTENTIYRAIMHNDLENFVAFTERDEFDKDQTLPCDLYPSSYIAFSLLELCCYHGAVNCFKFLRTKFNSEITRKCLQFSFL</sequence>
<evidence type="ECO:0008006" key="3">
    <source>
        <dbReference type="Google" id="ProtNLM"/>
    </source>
</evidence>
<dbReference type="RefSeq" id="XP_001581395.1">
    <property type="nucleotide sequence ID" value="XM_001581345.1"/>
</dbReference>
<dbReference type="InterPro" id="IPR036770">
    <property type="entry name" value="Ankyrin_rpt-contain_sf"/>
</dbReference>
<name>A2DGM2_TRIV3</name>
<dbReference type="AlphaFoldDB" id="A2DGM2"/>
<dbReference type="PANTHER" id="PTHR24182:SF13">
    <property type="entry name" value="LD18443P"/>
    <property type="match status" value="1"/>
</dbReference>
<dbReference type="InParanoid" id="A2DGM2"/>
<dbReference type="VEuPathDB" id="TrichDB:TVAGG3_0997930"/>
<organism evidence="1 2">
    <name type="scientific">Trichomonas vaginalis (strain ATCC PRA-98 / G3)</name>
    <dbReference type="NCBI Taxonomy" id="412133"/>
    <lineage>
        <taxon>Eukaryota</taxon>
        <taxon>Metamonada</taxon>
        <taxon>Parabasalia</taxon>
        <taxon>Trichomonadida</taxon>
        <taxon>Trichomonadidae</taxon>
        <taxon>Trichomonas</taxon>
    </lineage>
</organism>
<dbReference type="VEuPathDB" id="TrichDB:TVAG_110210"/>
<gene>
    <name evidence="1" type="ORF">TVAG_110210</name>
</gene>
<dbReference type="eggNOG" id="ENOG502SBM3">
    <property type="taxonomic scope" value="Eukaryota"/>
</dbReference>
<evidence type="ECO:0000313" key="2">
    <source>
        <dbReference type="Proteomes" id="UP000001542"/>
    </source>
</evidence>
<accession>A2DGM2</accession>
<dbReference type="SMR" id="A2DGM2"/>
<proteinExistence type="predicted"/>
<dbReference type="PANTHER" id="PTHR24182">
    <property type="entry name" value="ANKYRIN REPEAT AND SOCS BOX CONTAINING 4"/>
    <property type="match status" value="1"/>
</dbReference>
<dbReference type="SUPFAM" id="SSF48403">
    <property type="entry name" value="Ankyrin repeat"/>
    <property type="match status" value="1"/>
</dbReference>
<dbReference type="KEGG" id="tva:5465946"/>
<reference evidence="1" key="1">
    <citation type="submission" date="2006-10" db="EMBL/GenBank/DDBJ databases">
        <authorList>
            <person name="Amadeo P."/>
            <person name="Zhao Q."/>
            <person name="Wortman J."/>
            <person name="Fraser-Liggett C."/>
            <person name="Carlton J."/>
        </authorList>
    </citation>
    <scope>NUCLEOTIDE SEQUENCE</scope>
    <source>
        <strain evidence="1">G3</strain>
    </source>
</reference>